<protein>
    <submittedName>
        <fullName evidence="2">Vacuolar protein sorting-associated protein</fullName>
    </submittedName>
</protein>
<evidence type="ECO:0000313" key="3">
    <source>
        <dbReference type="Proteomes" id="UP000485058"/>
    </source>
</evidence>
<dbReference type="GO" id="GO:0000814">
    <property type="term" value="C:ESCRT II complex"/>
    <property type="evidence" value="ECO:0007669"/>
    <property type="project" value="InterPro"/>
</dbReference>
<proteinExistence type="inferred from homology"/>
<dbReference type="PANTHER" id="PTHR12806">
    <property type="entry name" value="EAP30 SUBUNIT OF ELL COMPLEX"/>
    <property type="match status" value="1"/>
</dbReference>
<reference evidence="2 3" key="1">
    <citation type="submission" date="2020-02" db="EMBL/GenBank/DDBJ databases">
        <title>Draft genome sequence of Haematococcus lacustris strain NIES-144.</title>
        <authorList>
            <person name="Morimoto D."/>
            <person name="Nakagawa S."/>
            <person name="Yoshida T."/>
            <person name="Sawayama S."/>
        </authorList>
    </citation>
    <scope>NUCLEOTIDE SEQUENCE [LARGE SCALE GENOMIC DNA]</scope>
    <source>
        <strain evidence="2 3">NIES-144</strain>
    </source>
</reference>
<dbReference type="SUPFAM" id="SSF46785">
    <property type="entry name" value="Winged helix' DNA-binding domain"/>
    <property type="match status" value="2"/>
</dbReference>
<dbReference type="Gene3D" id="1.10.10.10">
    <property type="entry name" value="Winged helix-like DNA-binding domain superfamily/Winged helix DNA-binding domain"/>
    <property type="match status" value="2"/>
</dbReference>
<organism evidence="2 3">
    <name type="scientific">Haematococcus lacustris</name>
    <name type="common">Green alga</name>
    <name type="synonym">Haematococcus pluvialis</name>
    <dbReference type="NCBI Taxonomy" id="44745"/>
    <lineage>
        <taxon>Eukaryota</taxon>
        <taxon>Viridiplantae</taxon>
        <taxon>Chlorophyta</taxon>
        <taxon>core chlorophytes</taxon>
        <taxon>Chlorophyceae</taxon>
        <taxon>CS clade</taxon>
        <taxon>Chlamydomonadales</taxon>
        <taxon>Haematococcaceae</taxon>
        <taxon>Haematococcus</taxon>
    </lineage>
</organism>
<keyword evidence="3" id="KW-1185">Reference proteome</keyword>
<dbReference type="InterPro" id="IPR036390">
    <property type="entry name" value="WH_DNA-bd_sf"/>
</dbReference>
<dbReference type="InterPro" id="IPR036388">
    <property type="entry name" value="WH-like_DNA-bd_sf"/>
</dbReference>
<dbReference type="PANTHER" id="PTHR12806:SF0">
    <property type="entry name" value="VACUOLAR-SORTING PROTEIN SNF8"/>
    <property type="match status" value="1"/>
</dbReference>
<dbReference type="InterPro" id="IPR040608">
    <property type="entry name" value="Snf8/Vps36"/>
</dbReference>
<accession>A0A699YQ87</accession>
<comment type="similarity">
    <text evidence="1">Belongs to the SNF8 family.</text>
</comment>
<evidence type="ECO:0000313" key="2">
    <source>
        <dbReference type="EMBL" id="GFH12293.1"/>
    </source>
</evidence>
<sequence>MCYGQGLWTHALGFGDFYYELGVQIVEACLASRAADGGLLELGVLTRAVNRRRGGQVDPVTSDDVGVGVCCGAVQVRAIKALKCLGGGFTLVAIGTLQYVRSVPGELNLDKNKVLELAQNKGYVSQGQITAALGWTRRRCTEVLQDLLAEGLALVDDGPPHTSSERLFWFPCLSTQSASL</sequence>
<gene>
    <name evidence="2" type="ORF">HaLaN_07949</name>
</gene>
<dbReference type="EMBL" id="BLLF01000488">
    <property type="protein sequence ID" value="GFH12293.1"/>
    <property type="molecule type" value="Genomic_DNA"/>
</dbReference>
<name>A0A699YQ87_HAELA</name>
<evidence type="ECO:0000256" key="1">
    <source>
        <dbReference type="ARBA" id="ARBA00009834"/>
    </source>
</evidence>
<dbReference type="Pfam" id="PF04157">
    <property type="entry name" value="EAP30"/>
    <property type="match status" value="1"/>
</dbReference>
<dbReference type="Proteomes" id="UP000485058">
    <property type="component" value="Unassembled WGS sequence"/>
</dbReference>
<dbReference type="AlphaFoldDB" id="A0A699YQ87"/>
<dbReference type="InterPro" id="IPR016689">
    <property type="entry name" value="ESCRT-2_cplx_Snf8"/>
</dbReference>
<dbReference type="GO" id="GO:0043328">
    <property type="term" value="P:protein transport to vacuole involved in ubiquitin-dependent protein catabolic process via the multivesicular body sorting pathway"/>
    <property type="evidence" value="ECO:0007669"/>
    <property type="project" value="TreeGrafter"/>
</dbReference>
<comment type="caution">
    <text evidence="2">The sequence shown here is derived from an EMBL/GenBank/DDBJ whole genome shotgun (WGS) entry which is preliminary data.</text>
</comment>